<proteinExistence type="predicted"/>
<evidence type="ECO:0000256" key="1">
    <source>
        <dbReference type="ARBA" id="ARBA00022801"/>
    </source>
</evidence>
<dbReference type="Pfam" id="PF00795">
    <property type="entry name" value="CN_hydrolase"/>
    <property type="match status" value="1"/>
</dbReference>
<accession>A0A926EC60</accession>
<dbReference type="InterPro" id="IPR036526">
    <property type="entry name" value="C-N_Hydrolase_sf"/>
</dbReference>
<dbReference type="InterPro" id="IPR050345">
    <property type="entry name" value="Aliph_Amidase/BUP"/>
</dbReference>
<dbReference type="RefSeq" id="WP_262398198.1">
    <property type="nucleotide sequence ID" value="NZ_JACRTC010000007.1"/>
</dbReference>
<dbReference type="Gene3D" id="3.60.110.10">
    <property type="entry name" value="Carbon-nitrogen hydrolase"/>
    <property type="match status" value="1"/>
</dbReference>
<dbReference type="PROSITE" id="PS50263">
    <property type="entry name" value="CN_HYDROLASE"/>
    <property type="match status" value="1"/>
</dbReference>
<evidence type="ECO:0000259" key="2">
    <source>
        <dbReference type="PROSITE" id="PS50263"/>
    </source>
</evidence>
<evidence type="ECO:0000313" key="3">
    <source>
        <dbReference type="EMBL" id="MBC8571108.1"/>
    </source>
</evidence>
<feature type="domain" description="CN hydrolase" evidence="2">
    <location>
        <begin position="5"/>
        <end position="245"/>
    </location>
</feature>
<reference evidence="3" key="1">
    <citation type="submission" date="2020-08" db="EMBL/GenBank/DDBJ databases">
        <title>Genome public.</title>
        <authorList>
            <person name="Liu C."/>
            <person name="Sun Q."/>
        </authorList>
    </citation>
    <scope>NUCLEOTIDE SEQUENCE</scope>
    <source>
        <strain evidence="3">NSJ-54</strain>
    </source>
</reference>
<dbReference type="PANTHER" id="PTHR43674:SF16">
    <property type="entry name" value="CARBON-NITROGEN FAMILY, PUTATIVE (AFU_ORTHOLOGUE AFUA_5G02350)-RELATED"/>
    <property type="match status" value="1"/>
</dbReference>
<name>A0A926EC60_9FIRM</name>
<dbReference type="AlphaFoldDB" id="A0A926EC60"/>
<dbReference type="EMBL" id="JACRTC010000007">
    <property type="protein sequence ID" value="MBC8571108.1"/>
    <property type="molecule type" value="Genomic_DNA"/>
</dbReference>
<dbReference type="SUPFAM" id="SSF56317">
    <property type="entry name" value="Carbon-nitrogen hydrolase"/>
    <property type="match status" value="1"/>
</dbReference>
<keyword evidence="4" id="KW-1185">Reference proteome</keyword>
<comment type="caution">
    <text evidence="3">The sequence shown here is derived from an EMBL/GenBank/DDBJ whole genome shotgun (WGS) entry which is preliminary data.</text>
</comment>
<protein>
    <recommendedName>
        <fullName evidence="2">CN hydrolase domain-containing protein</fullName>
    </recommendedName>
</protein>
<dbReference type="InterPro" id="IPR003010">
    <property type="entry name" value="C-N_Hydrolase"/>
</dbReference>
<keyword evidence="1" id="KW-0378">Hydrolase</keyword>
<evidence type="ECO:0000313" key="4">
    <source>
        <dbReference type="Proteomes" id="UP000660861"/>
    </source>
</evidence>
<gene>
    <name evidence="3" type="ORF">H8709_09760</name>
</gene>
<dbReference type="GO" id="GO:0016811">
    <property type="term" value="F:hydrolase activity, acting on carbon-nitrogen (but not peptide) bonds, in linear amides"/>
    <property type="evidence" value="ECO:0007669"/>
    <property type="project" value="TreeGrafter"/>
</dbReference>
<organism evidence="3 4">
    <name type="scientific">Zongyangia hominis</name>
    <dbReference type="NCBI Taxonomy" id="2763677"/>
    <lineage>
        <taxon>Bacteria</taxon>
        <taxon>Bacillati</taxon>
        <taxon>Bacillota</taxon>
        <taxon>Clostridia</taxon>
        <taxon>Eubacteriales</taxon>
        <taxon>Oscillospiraceae</taxon>
        <taxon>Zongyangia</taxon>
    </lineage>
</organism>
<dbReference type="Proteomes" id="UP000660861">
    <property type="component" value="Unassembled WGS sequence"/>
</dbReference>
<dbReference type="PANTHER" id="PTHR43674">
    <property type="entry name" value="NITRILASE C965.09-RELATED"/>
    <property type="match status" value="1"/>
</dbReference>
<sequence length="274" mass="31009">MNRNVTLGLVQMDCKMMDKAANVEKALQYMEEAAQKGVDLICFPEMFSTGYSPDIIGNRYGELAEDPDGETFQKLSESAKKHRMYVVAPIVLNSDIPGVLYNGLIVIDRDGKLMGTYNKTHLWAGERYYFRPGYEYPVFEMDFGKVGLMICYDGGFPEVSRILTLNGAELILCPSAFPIWDKDMWDIYFMSRSLENACFVAGINRVGVEGKCSMFGDNKVFNPRGKLLAEAGVDTEELLVCTIDLDEVAEFREKGVIYLKDRRPTSYGRLTEEY</sequence>